<evidence type="ECO:0000256" key="3">
    <source>
        <dbReference type="ARBA" id="ARBA00022679"/>
    </source>
</evidence>
<evidence type="ECO:0000259" key="8">
    <source>
        <dbReference type="PROSITE" id="PS50109"/>
    </source>
</evidence>
<evidence type="ECO:0000256" key="4">
    <source>
        <dbReference type="ARBA" id="ARBA00022741"/>
    </source>
</evidence>
<evidence type="ECO:0000256" key="7">
    <source>
        <dbReference type="SAM" id="MobiDB-lite"/>
    </source>
</evidence>
<dbReference type="GO" id="GO:0004673">
    <property type="term" value="F:protein histidine kinase activity"/>
    <property type="evidence" value="ECO:0007669"/>
    <property type="project" value="UniProtKB-EC"/>
</dbReference>
<dbReference type="SMART" id="SM00387">
    <property type="entry name" value="HATPase_c"/>
    <property type="match status" value="1"/>
</dbReference>
<dbReference type="AlphaFoldDB" id="A0A840RJG2"/>
<dbReference type="RefSeq" id="WP_184101975.1">
    <property type="nucleotide sequence ID" value="NZ_JACHHN010000006.1"/>
</dbReference>
<evidence type="ECO:0000313" key="9">
    <source>
        <dbReference type="EMBL" id="MBB5192301.1"/>
    </source>
</evidence>
<proteinExistence type="predicted"/>
<dbReference type="PANTHER" id="PTHR44936">
    <property type="entry name" value="SENSOR PROTEIN CREC"/>
    <property type="match status" value="1"/>
</dbReference>
<reference evidence="9 10" key="1">
    <citation type="submission" date="2020-08" db="EMBL/GenBank/DDBJ databases">
        <title>Genomic Encyclopedia of Type Strains, Phase IV (KMG-IV): sequencing the most valuable type-strain genomes for metagenomic binning, comparative biology and taxonomic classification.</title>
        <authorList>
            <person name="Goeker M."/>
        </authorList>
    </citation>
    <scope>NUCLEOTIDE SEQUENCE [LARGE SCALE GENOMIC DNA]</scope>
    <source>
        <strain evidence="9 10">DSM 18233</strain>
    </source>
</reference>
<feature type="compositionally biased region" description="Basic and acidic residues" evidence="7">
    <location>
        <begin position="213"/>
        <end position="222"/>
    </location>
</feature>
<keyword evidence="5 9" id="KW-0418">Kinase</keyword>
<dbReference type="EMBL" id="JACHHN010000006">
    <property type="protein sequence ID" value="MBB5192301.1"/>
    <property type="molecule type" value="Genomic_DNA"/>
</dbReference>
<dbReference type="Pfam" id="PF02518">
    <property type="entry name" value="HATPase_c"/>
    <property type="match status" value="1"/>
</dbReference>
<keyword evidence="10" id="KW-1185">Reference proteome</keyword>
<sequence>MAFNVKARVLLELGAELIGSDGIALYELIKNSVDAGSESIEIRVNVALMASGYRVLQSKLAALPMDARLRGDWLEAAVRQCFEATASDSLRSEFIRRLEGLGLQRAVIAAEEFYREFSFIEVEDWGCGMSMDDLRTKFLTVGTPNRHMDRQRLGAASKLLGEKGIGRLSAMRLGLFTGVISGVEGEHHWNTLDIDWSTLRDTPDMDLDEFSPEPEKGGEKKTSASGTLIRISDLQSDWSLARVTALARAEFSKLQDPFETSGVVLDIDLSFNGKKVTAVEEIDTEWLNKWHGHFKMTFGYKRVNPDDEEDLREAPVLSGTAKFRLPKPPDAAEPLDVIDQKDIAASGDGLYSLLASSGYAVSGGGTSINDAPRFAGIETLGPFTAEGFWFNRQRAQHELGDNYIKFKTWLEQWAGGLLVYRDGYRVYPYAAPDDDWLELDQRALRRKSFKLNRGQFVGYVRITSLGNRELRDQTNRQGLVDTPEKRALVQCLQYVIWKELGSLVTQHEERMATKSLTTVREIEKQVTEHAKDAKVTLRELAKRVPDEHQTVANLRGYVEELEAAWAAAKKTLKRQANQADLYLHLAGVGMLLEFVIHELNRVTGATLQDLQKMSDSALPPGLKSLARQLQTLDRRLRILDPVSTPGRQRKEDTDVVEVLETLLDAHEQQFERHHIKVDLQLNPEGARLISKVIVGQMYQIFENLIVNSVYWLSHHRAMRRLDGYEDFEATIKIEVDADAHAITFRDNGAGIEWADREKIFEPFFSKKPSGRGIGLYIVRSLCKENAITLSLLERTAAGTISGFKFEMP</sequence>
<name>A0A840RJG2_9NEIS</name>
<gene>
    <name evidence="9" type="ORF">HNQ50_003042</name>
</gene>
<dbReference type="PROSITE" id="PS50109">
    <property type="entry name" value="HIS_KIN"/>
    <property type="match status" value="1"/>
</dbReference>
<dbReference type="EC" id="2.7.13.3" evidence="2"/>
<accession>A0A840RJG2</accession>
<dbReference type="InterPro" id="IPR050980">
    <property type="entry name" value="2C_sensor_his_kinase"/>
</dbReference>
<feature type="region of interest" description="Disordered" evidence="7">
    <location>
        <begin position="205"/>
        <end position="224"/>
    </location>
</feature>
<dbReference type="SUPFAM" id="SSF55874">
    <property type="entry name" value="ATPase domain of HSP90 chaperone/DNA topoisomerase II/histidine kinase"/>
    <property type="match status" value="2"/>
</dbReference>
<dbReference type="Proteomes" id="UP000543030">
    <property type="component" value="Unassembled WGS sequence"/>
</dbReference>
<keyword evidence="6" id="KW-0067">ATP-binding</keyword>
<keyword evidence="3" id="KW-0808">Transferase</keyword>
<dbReference type="CDD" id="cd00075">
    <property type="entry name" value="HATPase"/>
    <property type="match status" value="1"/>
</dbReference>
<comment type="catalytic activity">
    <reaction evidence="1">
        <text>ATP + protein L-histidine = ADP + protein N-phospho-L-histidine.</text>
        <dbReference type="EC" id="2.7.13.3"/>
    </reaction>
</comment>
<evidence type="ECO:0000256" key="6">
    <source>
        <dbReference type="ARBA" id="ARBA00022840"/>
    </source>
</evidence>
<dbReference type="Pfam" id="PF13589">
    <property type="entry name" value="HATPase_c_3"/>
    <property type="match status" value="1"/>
</dbReference>
<dbReference type="PANTHER" id="PTHR44936:SF10">
    <property type="entry name" value="SENSOR PROTEIN RSTB"/>
    <property type="match status" value="1"/>
</dbReference>
<evidence type="ECO:0000256" key="5">
    <source>
        <dbReference type="ARBA" id="ARBA00022777"/>
    </source>
</evidence>
<keyword evidence="4" id="KW-0547">Nucleotide-binding</keyword>
<dbReference type="InterPro" id="IPR005467">
    <property type="entry name" value="His_kinase_dom"/>
</dbReference>
<comment type="caution">
    <text evidence="9">The sequence shown here is derived from an EMBL/GenBank/DDBJ whole genome shotgun (WGS) entry which is preliminary data.</text>
</comment>
<evidence type="ECO:0000256" key="1">
    <source>
        <dbReference type="ARBA" id="ARBA00000085"/>
    </source>
</evidence>
<dbReference type="InterPro" id="IPR004358">
    <property type="entry name" value="Sig_transdc_His_kin-like_C"/>
</dbReference>
<organism evidence="9 10">
    <name type="scientific">Silvimonas terrae</name>
    <dbReference type="NCBI Taxonomy" id="300266"/>
    <lineage>
        <taxon>Bacteria</taxon>
        <taxon>Pseudomonadati</taxon>
        <taxon>Pseudomonadota</taxon>
        <taxon>Betaproteobacteria</taxon>
        <taxon>Neisseriales</taxon>
        <taxon>Chitinibacteraceae</taxon>
        <taxon>Silvimonas</taxon>
    </lineage>
</organism>
<evidence type="ECO:0000313" key="10">
    <source>
        <dbReference type="Proteomes" id="UP000543030"/>
    </source>
</evidence>
<dbReference type="GO" id="GO:0005524">
    <property type="term" value="F:ATP binding"/>
    <property type="evidence" value="ECO:0007669"/>
    <property type="project" value="UniProtKB-KW"/>
</dbReference>
<dbReference type="PRINTS" id="PR00344">
    <property type="entry name" value="BCTRLSENSOR"/>
</dbReference>
<dbReference type="InterPro" id="IPR036890">
    <property type="entry name" value="HATPase_C_sf"/>
</dbReference>
<dbReference type="InterPro" id="IPR003594">
    <property type="entry name" value="HATPase_dom"/>
</dbReference>
<dbReference type="Gene3D" id="3.30.565.10">
    <property type="entry name" value="Histidine kinase-like ATPase, C-terminal domain"/>
    <property type="match status" value="2"/>
</dbReference>
<feature type="domain" description="Histidine kinase" evidence="8">
    <location>
        <begin position="594"/>
        <end position="808"/>
    </location>
</feature>
<evidence type="ECO:0000256" key="2">
    <source>
        <dbReference type="ARBA" id="ARBA00012438"/>
    </source>
</evidence>
<protein>
    <recommendedName>
        <fullName evidence="2">histidine kinase</fullName>
        <ecNumber evidence="2">2.7.13.3</ecNumber>
    </recommendedName>
</protein>